<gene>
    <name evidence="1" type="ORF">GCM10010319_56380</name>
</gene>
<evidence type="ECO:0000313" key="1">
    <source>
        <dbReference type="EMBL" id="GAA0371084.1"/>
    </source>
</evidence>
<dbReference type="Gene3D" id="1.10.10.1150">
    <property type="entry name" value="Coenzyme PQQ synthesis protein D (PqqD)"/>
    <property type="match status" value="1"/>
</dbReference>
<dbReference type="Proteomes" id="UP001500063">
    <property type="component" value="Unassembled WGS sequence"/>
</dbReference>
<keyword evidence="2" id="KW-1185">Reference proteome</keyword>
<dbReference type="NCBIfam" id="NF033530">
    <property type="entry name" value="lasso_PqqD_Strm"/>
    <property type="match status" value="1"/>
</dbReference>
<name>A0ABP3HIP3_9ACTN</name>
<dbReference type="EMBL" id="BAAABW010000028">
    <property type="protein sequence ID" value="GAA0371084.1"/>
    <property type="molecule type" value="Genomic_DNA"/>
</dbReference>
<dbReference type="RefSeq" id="WP_301893468.1">
    <property type="nucleotide sequence ID" value="NZ_BAAABW010000028.1"/>
</dbReference>
<protein>
    <recommendedName>
        <fullName evidence="3">Lasso peptide biosynthesis PqqD family chaperone</fullName>
    </recommendedName>
</protein>
<proteinExistence type="predicted"/>
<accession>A0ABP3HIP3</accession>
<dbReference type="InterPro" id="IPR008792">
    <property type="entry name" value="PQQD"/>
</dbReference>
<dbReference type="Pfam" id="PF05402">
    <property type="entry name" value="PqqD"/>
    <property type="match status" value="1"/>
</dbReference>
<reference evidence="2" key="1">
    <citation type="journal article" date="2019" name="Int. J. Syst. Evol. Microbiol.">
        <title>The Global Catalogue of Microorganisms (GCM) 10K type strain sequencing project: providing services to taxonomists for standard genome sequencing and annotation.</title>
        <authorList>
            <consortium name="The Broad Institute Genomics Platform"/>
            <consortium name="The Broad Institute Genome Sequencing Center for Infectious Disease"/>
            <person name="Wu L."/>
            <person name="Ma J."/>
        </authorList>
    </citation>
    <scope>NUCLEOTIDE SEQUENCE [LARGE SCALE GENOMIC DNA]</scope>
    <source>
        <strain evidence="2">JCM 4565</strain>
    </source>
</reference>
<dbReference type="InterPro" id="IPR041881">
    <property type="entry name" value="PqqD_sf"/>
</dbReference>
<evidence type="ECO:0000313" key="2">
    <source>
        <dbReference type="Proteomes" id="UP001500063"/>
    </source>
</evidence>
<comment type="caution">
    <text evidence="1">The sequence shown here is derived from an EMBL/GenBank/DDBJ whole genome shotgun (WGS) entry which is preliminary data.</text>
</comment>
<organism evidence="1 2">
    <name type="scientific">Streptomyces blastmyceticus</name>
    <dbReference type="NCBI Taxonomy" id="68180"/>
    <lineage>
        <taxon>Bacteria</taxon>
        <taxon>Bacillati</taxon>
        <taxon>Actinomycetota</taxon>
        <taxon>Actinomycetes</taxon>
        <taxon>Kitasatosporales</taxon>
        <taxon>Streptomycetaceae</taxon>
        <taxon>Streptomyces</taxon>
    </lineage>
</organism>
<evidence type="ECO:0008006" key="3">
    <source>
        <dbReference type="Google" id="ProtNLM"/>
    </source>
</evidence>
<sequence>MTVSLRDTISTAPVDDGMILLDERTGRYWQLNATGTLVLNALLQGATTAEAARDLREHHPSLPAGQAEEDVSALVTSLRSARLVAP</sequence>